<dbReference type="Proteomes" id="UP000241071">
    <property type="component" value="Segment"/>
</dbReference>
<evidence type="ECO:0008006" key="3">
    <source>
        <dbReference type="Google" id="ProtNLM"/>
    </source>
</evidence>
<proteinExistence type="predicted"/>
<name>M1PWE3_9VIRU</name>
<organism evidence="1 2">
    <name type="scientific">Moumouvirus goulette</name>
    <dbReference type="NCBI Taxonomy" id="1247379"/>
    <lineage>
        <taxon>Viruses</taxon>
        <taxon>Varidnaviria</taxon>
        <taxon>Bamfordvirae</taxon>
        <taxon>Nucleocytoviricota</taxon>
        <taxon>Megaviricetes</taxon>
        <taxon>Imitervirales</taxon>
        <taxon>Mimiviridae</taxon>
        <taxon>Megamimivirinae</taxon>
        <taxon>Moumouvirus</taxon>
        <taxon>Moumouvirus goulettemassiliense</taxon>
    </lineage>
</organism>
<accession>M1PWE3</accession>
<reference evidence="1 2" key="1">
    <citation type="submission" date="2012-10" db="EMBL/GenBank/DDBJ databases">
        <title>Complete genome sequence of Moumouvirus goulette.</title>
        <authorList>
            <person name="Fournous G."/>
            <person name="Bougalmi M."/>
            <person name="Colson P."/>
        </authorList>
    </citation>
    <scope>NUCLEOTIDE SEQUENCE [LARGE SCALE GENOMIC DNA]</scope>
</reference>
<protein>
    <recommendedName>
        <fullName evidence="3">Repeat protein</fullName>
    </recommendedName>
</protein>
<dbReference type="EMBL" id="KC008572">
    <property type="protein sequence ID" value="AGF85072.1"/>
    <property type="molecule type" value="Genomic_DNA"/>
</dbReference>
<evidence type="ECO:0000313" key="2">
    <source>
        <dbReference type="Proteomes" id="UP000241071"/>
    </source>
</evidence>
<gene>
    <name evidence="1" type="ORF">glt_00263</name>
</gene>
<keyword evidence="2" id="KW-1185">Reference proteome</keyword>
<sequence length="72" mass="8662">MNNRNIVNISKIRAKYLVFYPTWIPGFPNWIPGYPNKFPIWFPTPSRYPHHIYYVSETNKIYISSNKINNTQ</sequence>
<evidence type="ECO:0000313" key="1">
    <source>
        <dbReference type="EMBL" id="AGF85072.1"/>
    </source>
</evidence>